<sequence>MVGGLHLQLTVRALECLLDYAVSRARTDGAMPSAAFFMGVQRCCASAWPPGARAVMSGMALEPAPPVVVGQ</sequence>
<dbReference type="EMBL" id="BAAAHG010000034">
    <property type="protein sequence ID" value="GAA0920587.1"/>
    <property type="molecule type" value="Genomic_DNA"/>
</dbReference>
<protein>
    <submittedName>
        <fullName evidence="1">Uncharacterized protein</fullName>
    </submittedName>
</protein>
<evidence type="ECO:0000313" key="1">
    <source>
        <dbReference type="EMBL" id="GAA0920587.1"/>
    </source>
</evidence>
<evidence type="ECO:0000313" key="2">
    <source>
        <dbReference type="Proteomes" id="UP001501005"/>
    </source>
</evidence>
<organism evidence="1 2">
    <name type="scientific">Streptomyces thermoalcalitolerans</name>
    <dbReference type="NCBI Taxonomy" id="65605"/>
    <lineage>
        <taxon>Bacteria</taxon>
        <taxon>Bacillati</taxon>
        <taxon>Actinomycetota</taxon>
        <taxon>Actinomycetes</taxon>
        <taxon>Kitasatosporales</taxon>
        <taxon>Streptomycetaceae</taxon>
        <taxon>Streptomyces</taxon>
    </lineage>
</organism>
<keyword evidence="2" id="KW-1185">Reference proteome</keyword>
<reference evidence="2" key="1">
    <citation type="journal article" date="2019" name="Int. J. Syst. Evol. Microbiol.">
        <title>The Global Catalogue of Microorganisms (GCM) 10K type strain sequencing project: providing services to taxonomists for standard genome sequencing and annotation.</title>
        <authorList>
            <consortium name="The Broad Institute Genomics Platform"/>
            <consortium name="The Broad Institute Genome Sequencing Center for Infectious Disease"/>
            <person name="Wu L."/>
            <person name="Ma J."/>
        </authorList>
    </citation>
    <scope>NUCLEOTIDE SEQUENCE [LARGE SCALE GENOMIC DNA]</scope>
    <source>
        <strain evidence="2">JCM 10673</strain>
    </source>
</reference>
<name>A0ABP3ZI94_9ACTN</name>
<accession>A0ABP3ZI94</accession>
<comment type="caution">
    <text evidence="1">The sequence shown here is derived from an EMBL/GenBank/DDBJ whole genome shotgun (WGS) entry which is preliminary data.</text>
</comment>
<gene>
    <name evidence="1" type="ORF">GCM10009549_39210</name>
</gene>
<proteinExistence type="predicted"/>
<dbReference type="Proteomes" id="UP001501005">
    <property type="component" value="Unassembled WGS sequence"/>
</dbReference>